<gene>
    <name evidence="1" type="ORF">B7P43_G13616</name>
</gene>
<evidence type="ECO:0000313" key="2">
    <source>
        <dbReference type="Proteomes" id="UP000235965"/>
    </source>
</evidence>
<name>A0A2J7RPG2_9NEOP</name>
<proteinExistence type="predicted"/>
<reference evidence="1 2" key="1">
    <citation type="submission" date="2017-12" db="EMBL/GenBank/DDBJ databases">
        <title>Hemimetabolous genomes reveal molecular basis of termite eusociality.</title>
        <authorList>
            <person name="Harrison M.C."/>
            <person name="Jongepier E."/>
            <person name="Robertson H.M."/>
            <person name="Arning N."/>
            <person name="Bitard-Feildel T."/>
            <person name="Chao H."/>
            <person name="Childers C.P."/>
            <person name="Dinh H."/>
            <person name="Doddapaneni H."/>
            <person name="Dugan S."/>
            <person name="Gowin J."/>
            <person name="Greiner C."/>
            <person name="Han Y."/>
            <person name="Hu H."/>
            <person name="Hughes D.S.T."/>
            <person name="Huylmans A.-K."/>
            <person name="Kemena C."/>
            <person name="Kremer L.P.M."/>
            <person name="Lee S.L."/>
            <person name="Lopez-Ezquerra A."/>
            <person name="Mallet L."/>
            <person name="Monroy-Kuhn J.M."/>
            <person name="Moser A."/>
            <person name="Murali S.C."/>
            <person name="Muzny D.M."/>
            <person name="Otani S."/>
            <person name="Piulachs M.-D."/>
            <person name="Poelchau M."/>
            <person name="Qu J."/>
            <person name="Schaub F."/>
            <person name="Wada-Katsumata A."/>
            <person name="Worley K.C."/>
            <person name="Xie Q."/>
            <person name="Ylla G."/>
            <person name="Poulsen M."/>
            <person name="Gibbs R.A."/>
            <person name="Schal C."/>
            <person name="Richards S."/>
            <person name="Belles X."/>
            <person name="Korb J."/>
            <person name="Bornberg-Bauer E."/>
        </authorList>
    </citation>
    <scope>NUCLEOTIDE SEQUENCE [LARGE SCALE GENOMIC DNA]</scope>
    <source>
        <tissue evidence="1">Whole body</tissue>
    </source>
</reference>
<accession>A0A2J7RPG2</accession>
<protein>
    <submittedName>
        <fullName evidence="1">Uncharacterized protein</fullName>
    </submittedName>
</protein>
<comment type="caution">
    <text evidence="1">The sequence shown here is derived from an EMBL/GenBank/DDBJ whole genome shotgun (WGS) entry which is preliminary data.</text>
</comment>
<dbReference type="EMBL" id="NEVH01001358">
    <property type="protein sequence ID" value="PNF42725.1"/>
    <property type="molecule type" value="Genomic_DNA"/>
</dbReference>
<dbReference type="InParanoid" id="A0A2J7RPG2"/>
<organism evidence="1 2">
    <name type="scientific">Cryptotermes secundus</name>
    <dbReference type="NCBI Taxonomy" id="105785"/>
    <lineage>
        <taxon>Eukaryota</taxon>
        <taxon>Metazoa</taxon>
        <taxon>Ecdysozoa</taxon>
        <taxon>Arthropoda</taxon>
        <taxon>Hexapoda</taxon>
        <taxon>Insecta</taxon>
        <taxon>Pterygota</taxon>
        <taxon>Neoptera</taxon>
        <taxon>Polyneoptera</taxon>
        <taxon>Dictyoptera</taxon>
        <taxon>Blattodea</taxon>
        <taxon>Blattoidea</taxon>
        <taxon>Termitoidae</taxon>
        <taxon>Kalotermitidae</taxon>
        <taxon>Cryptotermitinae</taxon>
        <taxon>Cryptotermes</taxon>
    </lineage>
</organism>
<evidence type="ECO:0000313" key="1">
    <source>
        <dbReference type="EMBL" id="PNF42725.1"/>
    </source>
</evidence>
<keyword evidence="2" id="KW-1185">Reference proteome</keyword>
<dbReference type="AlphaFoldDB" id="A0A2J7RPG2"/>
<dbReference type="Proteomes" id="UP000235965">
    <property type="component" value="Unassembled WGS sequence"/>
</dbReference>
<sequence>MTLFSFPYNPSRELRLSAGGSLFLASYRQSVLAISTLESYLRCGGLVCPARFTTKQQPVLRPVVEFSKISFKHQ</sequence>